<dbReference type="InterPro" id="IPR003593">
    <property type="entry name" value="AAA+_ATPase"/>
</dbReference>
<evidence type="ECO:0000313" key="10">
    <source>
        <dbReference type="Proteomes" id="UP000587760"/>
    </source>
</evidence>
<dbReference type="InterPro" id="IPR002197">
    <property type="entry name" value="HTH_Fis"/>
</dbReference>
<keyword evidence="5" id="KW-0804">Transcription</keyword>
<dbReference type="InterPro" id="IPR002078">
    <property type="entry name" value="Sigma_54_int"/>
</dbReference>
<dbReference type="Pfam" id="PF00158">
    <property type="entry name" value="Sigma54_activat"/>
    <property type="match status" value="1"/>
</dbReference>
<keyword evidence="3" id="KW-0805">Transcription regulation</keyword>
<dbReference type="InterPro" id="IPR058031">
    <property type="entry name" value="AAA_lid_NorR"/>
</dbReference>
<dbReference type="FunFam" id="3.40.50.300:FF:000006">
    <property type="entry name" value="DNA-binding transcriptional regulator NtrC"/>
    <property type="match status" value="1"/>
</dbReference>
<evidence type="ECO:0000259" key="7">
    <source>
        <dbReference type="PROSITE" id="PS50045"/>
    </source>
</evidence>
<dbReference type="InterPro" id="IPR025662">
    <property type="entry name" value="Sigma_54_int_dom_ATP-bd_1"/>
</dbReference>
<keyword evidence="2" id="KW-0067">ATP-binding</keyword>
<dbReference type="GO" id="GO:0043565">
    <property type="term" value="F:sequence-specific DNA binding"/>
    <property type="evidence" value="ECO:0007669"/>
    <property type="project" value="InterPro"/>
</dbReference>
<dbReference type="PANTHER" id="PTHR32071:SF57">
    <property type="entry name" value="C4-DICARBOXYLATE TRANSPORT TRANSCRIPTIONAL REGULATORY PROTEIN DCTD"/>
    <property type="match status" value="1"/>
</dbReference>
<dbReference type="SUPFAM" id="SSF52540">
    <property type="entry name" value="P-loop containing nucleoside triphosphate hydrolases"/>
    <property type="match status" value="1"/>
</dbReference>
<dbReference type="InterPro" id="IPR009057">
    <property type="entry name" value="Homeodomain-like_sf"/>
</dbReference>
<dbReference type="EMBL" id="JACHGJ010000003">
    <property type="protein sequence ID" value="MBB6480332.1"/>
    <property type="molecule type" value="Genomic_DNA"/>
</dbReference>
<name>A0A841RD69_9SPIO</name>
<sequence length="457" mass="51795">MASLLIIDRDEKVRKRTLHFFTGSGHNIIGVPDFPSAQEILRTKSLDVIISECDMAGGNILQLIREVEAGTYHTMIIVSSPIEEVSAVVQAIKEGASDFVRKPFNQGELYVKVEKALEIRRLHLEAQNLRGQQHLIYKTREVIGDSPPFREVLKIVEKVAKSDSTIMLRGETGTGKELIAGLVHYNSLRTDKAFIRVNCAALPDELLESELFGHEKGAFTGADKVRIGRFEQADGGTIFLDEIADMSLKTQAKVLRVLQEQTFERLGSSRTIEVNVRVISATNKNLEEEIGLGTFREDLLYRLNVIRIDLPPLRERQADILMLAHFFMLRYSKKINRKIYRMCRSAEDKLLGYKWPGNIRELENVMERAVLMADDEITCEDIYLPTDRNLNPSSPALSPEGVNLSLEEMEKQLILKALEQSGWVQKKAAELLKISSRSLNYKISKYAIAHSGWQKNR</sequence>
<evidence type="ECO:0000256" key="2">
    <source>
        <dbReference type="ARBA" id="ARBA00022840"/>
    </source>
</evidence>
<evidence type="ECO:0000256" key="1">
    <source>
        <dbReference type="ARBA" id="ARBA00022741"/>
    </source>
</evidence>
<evidence type="ECO:0000256" key="5">
    <source>
        <dbReference type="ARBA" id="ARBA00023163"/>
    </source>
</evidence>
<dbReference type="PROSITE" id="PS00675">
    <property type="entry name" value="SIGMA54_INTERACT_1"/>
    <property type="match status" value="1"/>
</dbReference>
<comment type="caution">
    <text evidence="6">Lacks conserved residue(s) required for the propagation of feature annotation.</text>
</comment>
<keyword evidence="4 9" id="KW-0238">DNA-binding</keyword>
<dbReference type="InterPro" id="IPR025944">
    <property type="entry name" value="Sigma_54_int_dom_CS"/>
</dbReference>
<dbReference type="SMART" id="SM00448">
    <property type="entry name" value="REC"/>
    <property type="match status" value="1"/>
</dbReference>
<dbReference type="SMART" id="SM00382">
    <property type="entry name" value="AAA"/>
    <property type="match status" value="1"/>
</dbReference>
<dbReference type="Proteomes" id="UP000587760">
    <property type="component" value="Unassembled WGS sequence"/>
</dbReference>
<dbReference type="SUPFAM" id="SSF46689">
    <property type="entry name" value="Homeodomain-like"/>
    <property type="match status" value="1"/>
</dbReference>
<keyword evidence="10" id="KW-1185">Reference proteome</keyword>
<reference evidence="9 10" key="1">
    <citation type="submission" date="2020-08" db="EMBL/GenBank/DDBJ databases">
        <title>Genomic Encyclopedia of Type Strains, Phase IV (KMG-IV): sequencing the most valuable type-strain genomes for metagenomic binning, comparative biology and taxonomic classification.</title>
        <authorList>
            <person name="Goeker M."/>
        </authorList>
    </citation>
    <scope>NUCLEOTIDE SEQUENCE [LARGE SCALE GENOMIC DNA]</scope>
    <source>
        <strain evidence="9 10">DSM 2461</strain>
    </source>
</reference>
<dbReference type="Gene3D" id="3.40.50.300">
    <property type="entry name" value="P-loop containing nucleotide triphosphate hydrolases"/>
    <property type="match status" value="1"/>
</dbReference>
<feature type="domain" description="Sigma-54 factor interaction" evidence="7">
    <location>
        <begin position="142"/>
        <end position="371"/>
    </location>
</feature>
<dbReference type="Gene3D" id="3.40.50.2300">
    <property type="match status" value="1"/>
</dbReference>
<dbReference type="RefSeq" id="WP_184746479.1">
    <property type="nucleotide sequence ID" value="NZ_JACHGJ010000003.1"/>
</dbReference>
<dbReference type="PROSITE" id="PS00676">
    <property type="entry name" value="SIGMA54_INTERACT_2"/>
    <property type="match status" value="1"/>
</dbReference>
<dbReference type="SUPFAM" id="SSF52172">
    <property type="entry name" value="CheY-like"/>
    <property type="match status" value="1"/>
</dbReference>
<dbReference type="PROSITE" id="PS00688">
    <property type="entry name" value="SIGMA54_INTERACT_3"/>
    <property type="match status" value="1"/>
</dbReference>
<dbReference type="Gene3D" id="1.10.10.60">
    <property type="entry name" value="Homeodomain-like"/>
    <property type="match status" value="1"/>
</dbReference>
<dbReference type="GO" id="GO:0005524">
    <property type="term" value="F:ATP binding"/>
    <property type="evidence" value="ECO:0007669"/>
    <property type="project" value="UniProtKB-KW"/>
</dbReference>
<dbReference type="GO" id="GO:0006355">
    <property type="term" value="P:regulation of DNA-templated transcription"/>
    <property type="evidence" value="ECO:0007669"/>
    <property type="project" value="InterPro"/>
</dbReference>
<evidence type="ECO:0000256" key="4">
    <source>
        <dbReference type="ARBA" id="ARBA00023125"/>
    </source>
</evidence>
<organism evidence="9 10">
    <name type="scientific">Spirochaeta isovalerica</name>
    <dbReference type="NCBI Taxonomy" id="150"/>
    <lineage>
        <taxon>Bacteria</taxon>
        <taxon>Pseudomonadati</taxon>
        <taxon>Spirochaetota</taxon>
        <taxon>Spirochaetia</taxon>
        <taxon>Spirochaetales</taxon>
        <taxon>Spirochaetaceae</taxon>
        <taxon>Spirochaeta</taxon>
    </lineage>
</organism>
<keyword evidence="1" id="KW-0547">Nucleotide-binding</keyword>
<accession>A0A841RD69</accession>
<evidence type="ECO:0000256" key="3">
    <source>
        <dbReference type="ARBA" id="ARBA00023015"/>
    </source>
</evidence>
<dbReference type="PRINTS" id="PR01590">
    <property type="entry name" value="HTHFIS"/>
</dbReference>
<protein>
    <submittedName>
        <fullName evidence="9">DNA-binding NtrC family response regulator</fullName>
    </submittedName>
</protein>
<evidence type="ECO:0000313" key="9">
    <source>
        <dbReference type="EMBL" id="MBB6480332.1"/>
    </source>
</evidence>
<comment type="caution">
    <text evidence="9">The sequence shown here is derived from an EMBL/GenBank/DDBJ whole genome shotgun (WGS) entry which is preliminary data.</text>
</comment>
<dbReference type="InterPro" id="IPR025943">
    <property type="entry name" value="Sigma_54_int_dom_ATP-bd_2"/>
</dbReference>
<dbReference type="InterPro" id="IPR001789">
    <property type="entry name" value="Sig_transdc_resp-reg_receiver"/>
</dbReference>
<dbReference type="GO" id="GO:0000160">
    <property type="term" value="P:phosphorelay signal transduction system"/>
    <property type="evidence" value="ECO:0007669"/>
    <property type="project" value="InterPro"/>
</dbReference>
<dbReference type="Pfam" id="PF00072">
    <property type="entry name" value="Response_reg"/>
    <property type="match status" value="1"/>
</dbReference>
<evidence type="ECO:0000256" key="6">
    <source>
        <dbReference type="PROSITE-ProRule" id="PRU00169"/>
    </source>
</evidence>
<evidence type="ECO:0000259" key="8">
    <source>
        <dbReference type="PROSITE" id="PS50110"/>
    </source>
</evidence>
<dbReference type="InterPro" id="IPR011006">
    <property type="entry name" value="CheY-like_superfamily"/>
</dbReference>
<dbReference type="PROSITE" id="PS50045">
    <property type="entry name" value="SIGMA54_INTERACT_4"/>
    <property type="match status" value="1"/>
</dbReference>
<dbReference type="InterPro" id="IPR027417">
    <property type="entry name" value="P-loop_NTPase"/>
</dbReference>
<dbReference type="CDD" id="cd00009">
    <property type="entry name" value="AAA"/>
    <property type="match status" value="1"/>
</dbReference>
<feature type="domain" description="Response regulatory" evidence="8">
    <location>
        <begin position="3"/>
        <end position="117"/>
    </location>
</feature>
<gene>
    <name evidence="9" type="ORF">HNR50_001995</name>
</gene>
<dbReference type="Pfam" id="PF25601">
    <property type="entry name" value="AAA_lid_14"/>
    <property type="match status" value="1"/>
</dbReference>
<dbReference type="Pfam" id="PF02954">
    <property type="entry name" value="HTH_8"/>
    <property type="match status" value="1"/>
</dbReference>
<dbReference type="PROSITE" id="PS50110">
    <property type="entry name" value="RESPONSE_REGULATORY"/>
    <property type="match status" value="1"/>
</dbReference>
<dbReference type="Gene3D" id="1.10.8.60">
    <property type="match status" value="1"/>
</dbReference>
<dbReference type="PANTHER" id="PTHR32071">
    <property type="entry name" value="TRANSCRIPTIONAL REGULATORY PROTEIN"/>
    <property type="match status" value="1"/>
</dbReference>
<proteinExistence type="predicted"/>
<dbReference type="AlphaFoldDB" id="A0A841RD69"/>